<dbReference type="RefSeq" id="WP_305994843.1">
    <property type="nucleotide sequence ID" value="NZ_JAVALS010000001.1"/>
</dbReference>
<proteinExistence type="inferred from homology"/>
<dbReference type="PANTHER" id="PTHR43853">
    <property type="entry name" value="3-KETOACYL-COA THIOLASE, PEROXISOMAL"/>
    <property type="match status" value="1"/>
</dbReference>
<dbReference type="EC" id="2.3.1.-" evidence="7"/>
<accession>A0ABT9IJN2</accession>
<feature type="domain" description="Thiolase N-terminal" evidence="5">
    <location>
        <begin position="15"/>
        <end position="257"/>
    </location>
</feature>
<keyword evidence="2 4" id="KW-0808">Transferase</keyword>
<comment type="caution">
    <text evidence="7">The sequence shown here is derived from an EMBL/GenBank/DDBJ whole genome shotgun (WGS) entry which is preliminary data.</text>
</comment>
<dbReference type="InterPro" id="IPR020616">
    <property type="entry name" value="Thiolase_N"/>
</dbReference>
<keyword evidence="3 4" id="KW-0012">Acyltransferase</keyword>
<organism evidence="7 8">
    <name type="scientific">Arthrobacter horti</name>
    <dbReference type="NCBI Taxonomy" id="3068273"/>
    <lineage>
        <taxon>Bacteria</taxon>
        <taxon>Bacillati</taxon>
        <taxon>Actinomycetota</taxon>
        <taxon>Actinomycetes</taxon>
        <taxon>Micrococcales</taxon>
        <taxon>Micrococcaceae</taxon>
        <taxon>Arthrobacter</taxon>
    </lineage>
</organism>
<dbReference type="EMBL" id="JAVALS010000001">
    <property type="protein sequence ID" value="MDP5225804.1"/>
    <property type="molecule type" value="Genomic_DNA"/>
</dbReference>
<evidence type="ECO:0000313" key="8">
    <source>
        <dbReference type="Proteomes" id="UP001232725"/>
    </source>
</evidence>
<reference evidence="7 8" key="1">
    <citation type="submission" date="2023-08" db="EMBL/GenBank/DDBJ databases">
        <title>Arthrobacter horti sp. nov., isolated from forest soil.</title>
        <authorList>
            <person name="Park M."/>
        </authorList>
    </citation>
    <scope>NUCLEOTIDE SEQUENCE [LARGE SCALE GENOMIC DNA]</scope>
    <source>
        <strain evidence="7 8">YJM1</strain>
    </source>
</reference>
<evidence type="ECO:0000313" key="7">
    <source>
        <dbReference type="EMBL" id="MDP5225804.1"/>
    </source>
</evidence>
<feature type="domain" description="Thiolase C-terminal" evidence="6">
    <location>
        <begin position="273"/>
        <end position="383"/>
    </location>
</feature>
<sequence length="390" mass="39432">MSLLSANPVDDRTPVIVAALRTPLCRTGGALAGLTADELLAPVLSGLLESSRLDGSAVDEVLAGNAVAAGGNVARQAALAAGLPASVAALTLDRQCTSGLDAVIHAARLIQAGAGDVYLAGGTESISTAPQRAERLPDGSTRPYSRARFTPRGAADPEMGAAAENVAAHCGITREAQDAFAARSHERAVQAVESGTFSAETIPMPGAPRAHDDGPRATLDTRLLSRFRPVFRDGGTVTAGNSCQDVDGAAAVLLTTRARARALGFTSGLLFEQAASAGVEPELLGLGAVAAARKLPDEVLSRPGLVEFNEAFAAQTLACLEGLGIDPATANRDGGALALGHAYGASGAVLVVRLFHQARRLGVDGHSALALISGAGGQGVAASFRWSASL</sequence>
<keyword evidence="8" id="KW-1185">Reference proteome</keyword>
<dbReference type="InterPro" id="IPR050215">
    <property type="entry name" value="Thiolase-like_sf_Thiolase"/>
</dbReference>
<evidence type="ECO:0000256" key="1">
    <source>
        <dbReference type="ARBA" id="ARBA00010982"/>
    </source>
</evidence>
<comment type="similarity">
    <text evidence="1 4">Belongs to the thiolase-like superfamily. Thiolase family.</text>
</comment>
<name>A0ABT9IJN2_9MICC</name>
<dbReference type="GO" id="GO:0016746">
    <property type="term" value="F:acyltransferase activity"/>
    <property type="evidence" value="ECO:0007669"/>
    <property type="project" value="UniProtKB-KW"/>
</dbReference>
<dbReference type="Pfam" id="PF00108">
    <property type="entry name" value="Thiolase_N"/>
    <property type="match status" value="1"/>
</dbReference>
<dbReference type="InterPro" id="IPR016039">
    <property type="entry name" value="Thiolase-like"/>
</dbReference>
<protein>
    <submittedName>
        <fullName evidence="7">Thiolase family protein</fullName>
        <ecNumber evidence="7">2.3.1.-</ecNumber>
    </submittedName>
</protein>
<evidence type="ECO:0000259" key="6">
    <source>
        <dbReference type="Pfam" id="PF02803"/>
    </source>
</evidence>
<dbReference type="PIRSF" id="PIRSF000429">
    <property type="entry name" value="Ac-CoA_Ac_transf"/>
    <property type="match status" value="1"/>
</dbReference>
<dbReference type="CDD" id="cd00751">
    <property type="entry name" value="thiolase"/>
    <property type="match status" value="1"/>
</dbReference>
<dbReference type="PANTHER" id="PTHR43853:SF3">
    <property type="entry name" value="ACETYL-COA C-ACETYLTRANSFERASE YHFS-RELATED"/>
    <property type="match status" value="1"/>
</dbReference>
<evidence type="ECO:0000256" key="3">
    <source>
        <dbReference type="ARBA" id="ARBA00023315"/>
    </source>
</evidence>
<dbReference type="SUPFAM" id="SSF53901">
    <property type="entry name" value="Thiolase-like"/>
    <property type="match status" value="2"/>
</dbReference>
<dbReference type="InterPro" id="IPR002155">
    <property type="entry name" value="Thiolase"/>
</dbReference>
<dbReference type="Proteomes" id="UP001232725">
    <property type="component" value="Unassembled WGS sequence"/>
</dbReference>
<gene>
    <name evidence="7" type="ORF">Q9R02_01365</name>
</gene>
<evidence type="ECO:0000256" key="2">
    <source>
        <dbReference type="ARBA" id="ARBA00022679"/>
    </source>
</evidence>
<dbReference type="NCBIfam" id="TIGR01930">
    <property type="entry name" value="AcCoA-C-Actrans"/>
    <property type="match status" value="1"/>
</dbReference>
<dbReference type="Pfam" id="PF02803">
    <property type="entry name" value="Thiolase_C"/>
    <property type="match status" value="1"/>
</dbReference>
<dbReference type="Gene3D" id="3.40.47.10">
    <property type="match status" value="2"/>
</dbReference>
<evidence type="ECO:0000256" key="4">
    <source>
        <dbReference type="RuleBase" id="RU003557"/>
    </source>
</evidence>
<evidence type="ECO:0000259" key="5">
    <source>
        <dbReference type="Pfam" id="PF00108"/>
    </source>
</evidence>
<dbReference type="InterPro" id="IPR020617">
    <property type="entry name" value="Thiolase_C"/>
</dbReference>